<dbReference type="NCBIfam" id="TIGR01297">
    <property type="entry name" value="CDF"/>
    <property type="match status" value="1"/>
</dbReference>
<keyword evidence="3" id="KW-0813">Transport</keyword>
<keyword evidence="5" id="KW-0862">Zinc</keyword>
<dbReference type="KEGG" id="muo:115464245"/>
<dbReference type="InterPro" id="IPR058533">
    <property type="entry name" value="Cation_efflux_TM"/>
</dbReference>
<sequence>MRGVLLLVMGDALGSVVVVITATIFYMKPLEGTECNWQCYIDPTLTVLMVIIVLLSAFPIMKESARVLLQMVPKNVNVEEMGTKLAKVSGVGSVHEMHVWELASGRNIATLHVKCQDATDYKVATHKMRQVLHDSGIHSVTIQPEFTDQHDSSLACNSPCISQKCDSKLCCSQKLAAMAQVSISVEKNGDTVQKLSKTDALSGSDEFEISIEPCWGKKMEKTEGNSKDSQKTGEILNSKSTRF</sequence>
<dbReference type="GO" id="GO:0010312">
    <property type="term" value="P:detoxification of zinc ion"/>
    <property type="evidence" value="ECO:0007669"/>
    <property type="project" value="TreeGrafter"/>
</dbReference>
<proteinExistence type="inferred from homology"/>
<organism evidence="12 13">
    <name type="scientific">Microcaecilia unicolor</name>
    <dbReference type="NCBI Taxonomy" id="1415580"/>
    <lineage>
        <taxon>Eukaryota</taxon>
        <taxon>Metazoa</taxon>
        <taxon>Chordata</taxon>
        <taxon>Craniata</taxon>
        <taxon>Vertebrata</taxon>
        <taxon>Euteleostomi</taxon>
        <taxon>Amphibia</taxon>
        <taxon>Gymnophiona</taxon>
        <taxon>Siphonopidae</taxon>
        <taxon>Microcaecilia</taxon>
    </lineage>
</organism>
<evidence type="ECO:0000256" key="5">
    <source>
        <dbReference type="ARBA" id="ARBA00022833"/>
    </source>
</evidence>
<evidence type="ECO:0000256" key="4">
    <source>
        <dbReference type="ARBA" id="ARBA00022692"/>
    </source>
</evidence>
<reference evidence="13" key="1">
    <citation type="submission" date="2025-08" db="UniProtKB">
        <authorList>
            <consortium name="RefSeq"/>
        </authorList>
    </citation>
    <scope>IDENTIFICATION</scope>
</reference>
<dbReference type="Pfam" id="PF01545">
    <property type="entry name" value="Cation_efflux"/>
    <property type="match status" value="1"/>
</dbReference>
<dbReference type="RefSeq" id="XP_030050503.1">
    <property type="nucleotide sequence ID" value="XM_030194643.1"/>
</dbReference>
<keyword evidence="7 9" id="KW-0472">Membrane</keyword>
<dbReference type="PANTHER" id="PTHR45820:SF3">
    <property type="entry name" value="CALCIUM_MANGANESE ANTIPORTER SLC30A10"/>
    <property type="match status" value="1"/>
</dbReference>
<keyword evidence="4 9" id="KW-0812">Transmembrane</keyword>
<dbReference type="AlphaFoldDB" id="A0A6P7XDA6"/>
<feature type="domain" description="Cation efflux protein cytoplasmic" evidence="11">
    <location>
        <begin position="73"/>
        <end position="145"/>
    </location>
</feature>
<comment type="similarity">
    <text evidence="2">Belongs to the cation diffusion facilitator (CDF) transporter (TC 2.A.4) family. SLC30A subfamily.</text>
</comment>
<dbReference type="PANTHER" id="PTHR45820">
    <property type="entry name" value="FI23527P1"/>
    <property type="match status" value="1"/>
</dbReference>
<dbReference type="GO" id="GO:0016020">
    <property type="term" value="C:membrane"/>
    <property type="evidence" value="ECO:0007669"/>
    <property type="project" value="UniProtKB-SubCell"/>
</dbReference>
<dbReference type="GO" id="GO:0006828">
    <property type="term" value="P:manganese ion transport"/>
    <property type="evidence" value="ECO:0007669"/>
    <property type="project" value="TreeGrafter"/>
</dbReference>
<dbReference type="Proteomes" id="UP000515156">
    <property type="component" value="Chromosome 3"/>
</dbReference>
<evidence type="ECO:0000313" key="12">
    <source>
        <dbReference type="Proteomes" id="UP000515156"/>
    </source>
</evidence>
<feature type="transmembrane region" description="Helical" evidence="9">
    <location>
        <begin position="39"/>
        <end position="61"/>
    </location>
</feature>
<dbReference type="InterPro" id="IPR002524">
    <property type="entry name" value="Cation_efflux"/>
</dbReference>
<feature type="region of interest" description="Disordered" evidence="8">
    <location>
        <begin position="218"/>
        <end position="243"/>
    </location>
</feature>
<dbReference type="GeneID" id="115464245"/>
<dbReference type="InParanoid" id="A0A6P7XDA6"/>
<evidence type="ECO:0000259" key="10">
    <source>
        <dbReference type="Pfam" id="PF01545"/>
    </source>
</evidence>
<evidence type="ECO:0000256" key="8">
    <source>
        <dbReference type="SAM" id="MobiDB-lite"/>
    </source>
</evidence>
<evidence type="ECO:0000256" key="3">
    <source>
        <dbReference type="ARBA" id="ARBA00022448"/>
    </source>
</evidence>
<feature type="domain" description="Cation efflux protein transmembrane" evidence="10">
    <location>
        <begin position="2"/>
        <end position="69"/>
    </location>
</feature>
<dbReference type="SUPFAM" id="SSF161111">
    <property type="entry name" value="Cation efflux protein transmembrane domain-like"/>
    <property type="match status" value="1"/>
</dbReference>
<evidence type="ECO:0000256" key="6">
    <source>
        <dbReference type="ARBA" id="ARBA00022989"/>
    </source>
</evidence>
<comment type="subcellular location">
    <subcellularLocation>
        <location evidence="1">Membrane</location>
        <topology evidence="1">Multi-pass membrane protein</topology>
    </subcellularLocation>
</comment>
<keyword evidence="12" id="KW-1185">Reference proteome</keyword>
<dbReference type="GO" id="GO:0005385">
    <property type="term" value="F:zinc ion transmembrane transporter activity"/>
    <property type="evidence" value="ECO:0007669"/>
    <property type="project" value="TreeGrafter"/>
</dbReference>
<dbReference type="Pfam" id="PF16916">
    <property type="entry name" value="ZT_dimer"/>
    <property type="match status" value="1"/>
</dbReference>
<feature type="transmembrane region" description="Helical" evidence="9">
    <location>
        <begin position="6"/>
        <end position="27"/>
    </location>
</feature>
<keyword evidence="6 9" id="KW-1133">Transmembrane helix</keyword>
<protein>
    <submittedName>
        <fullName evidence="13">Zinc transporter 10-like</fullName>
    </submittedName>
</protein>
<evidence type="ECO:0000256" key="9">
    <source>
        <dbReference type="SAM" id="Phobius"/>
    </source>
</evidence>
<feature type="compositionally biased region" description="Basic and acidic residues" evidence="8">
    <location>
        <begin position="218"/>
        <end position="231"/>
    </location>
</feature>
<dbReference type="Gene3D" id="1.20.1510.10">
    <property type="entry name" value="Cation efflux protein transmembrane domain"/>
    <property type="match status" value="1"/>
</dbReference>
<evidence type="ECO:0000259" key="11">
    <source>
        <dbReference type="Pfam" id="PF16916"/>
    </source>
</evidence>
<name>A0A6P7XDA6_9AMPH</name>
<gene>
    <name evidence="13" type="primary">LOC115464245</name>
</gene>
<dbReference type="GO" id="GO:0006882">
    <property type="term" value="P:intracellular zinc ion homeostasis"/>
    <property type="evidence" value="ECO:0007669"/>
    <property type="project" value="TreeGrafter"/>
</dbReference>
<dbReference type="OrthoDB" id="29444at2759"/>
<dbReference type="InterPro" id="IPR027470">
    <property type="entry name" value="Cation_efflux_CTD"/>
</dbReference>
<accession>A0A6P7XDA6</accession>
<evidence type="ECO:0000313" key="13">
    <source>
        <dbReference type="RefSeq" id="XP_030050503.1"/>
    </source>
</evidence>
<evidence type="ECO:0000256" key="1">
    <source>
        <dbReference type="ARBA" id="ARBA00004141"/>
    </source>
</evidence>
<evidence type="ECO:0000256" key="2">
    <source>
        <dbReference type="ARBA" id="ARBA00008873"/>
    </source>
</evidence>
<evidence type="ECO:0000256" key="7">
    <source>
        <dbReference type="ARBA" id="ARBA00023136"/>
    </source>
</evidence>
<dbReference type="InterPro" id="IPR027469">
    <property type="entry name" value="Cation_efflux_TMD_sf"/>
</dbReference>